<evidence type="ECO:0000256" key="1">
    <source>
        <dbReference type="ARBA" id="ARBA00004123"/>
    </source>
</evidence>
<evidence type="ECO:0000259" key="8">
    <source>
        <dbReference type="PROSITE" id="PS50090"/>
    </source>
</evidence>
<dbReference type="CDD" id="cd11660">
    <property type="entry name" value="SANT_TRF"/>
    <property type="match status" value="1"/>
</dbReference>
<evidence type="ECO:0000256" key="2">
    <source>
        <dbReference type="ARBA" id="ARBA00023015"/>
    </source>
</evidence>
<keyword evidence="2" id="KW-0805">Transcription regulation</keyword>
<dbReference type="AlphaFoldDB" id="Q84ZU4"/>
<dbReference type="SUPFAM" id="SSF46689">
    <property type="entry name" value="Homeodomain-like"/>
    <property type="match status" value="1"/>
</dbReference>
<dbReference type="Gene3D" id="1.10.246.220">
    <property type="match status" value="1"/>
</dbReference>
<evidence type="ECO:0000259" key="9">
    <source>
        <dbReference type="PROSITE" id="PS51294"/>
    </source>
</evidence>
<protein>
    <submittedName>
        <fullName evidence="10">Telomere binding protein TBP1</fullName>
    </submittedName>
</protein>
<dbReference type="EMBL" id="AF543195">
    <property type="protein sequence ID" value="AAN39330.1"/>
    <property type="molecule type" value="mRNA"/>
</dbReference>
<dbReference type="SMART" id="SM00717">
    <property type="entry name" value="SANT"/>
    <property type="match status" value="1"/>
</dbReference>
<dbReference type="InterPro" id="IPR009057">
    <property type="entry name" value="Homeodomain-like_sf"/>
</dbReference>
<feature type="region of interest" description="Disordered" evidence="6">
    <location>
        <begin position="485"/>
        <end position="516"/>
    </location>
</feature>
<dbReference type="PROSITE" id="PS50053">
    <property type="entry name" value="UBIQUITIN_2"/>
    <property type="match status" value="1"/>
</dbReference>
<evidence type="ECO:0000256" key="4">
    <source>
        <dbReference type="ARBA" id="ARBA00023163"/>
    </source>
</evidence>
<organism evidence="10">
    <name type="scientific">Nicotiana glutinosa</name>
    <name type="common">Tobacco</name>
    <dbReference type="NCBI Taxonomy" id="35889"/>
    <lineage>
        <taxon>Eukaryota</taxon>
        <taxon>Viridiplantae</taxon>
        <taxon>Streptophyta</taxon>
        <taxon>Embryophyta</taxon>
        <taxon>Tracheophyta</taxon>
        <taxon>Spermatophyta</taxon>
        <taxon>Magnoliopsida</taxon>
        <taxon>eudicotyledons</taxon>
        <taxon>Gunneridae</taxon>
        <taxon>Pentapetalae</taxon>
        <taxon>asterids</taxon>
        <taxon>lamiids</taxon>
        <taxon>Solanales</taxon>
        <taxon>Solanaceae</taxon>
        <taxon>Nicotianoideae</taxon>
        <taxon>Nicotianeae</taxon>
        <taxon>Nicotiana</taxon>
    </lineage>
</organism>
<feature type="compositionally biased region" description="Polar residues" evidence="6">
    <location>
        <begin position="497"/>
        <end position="510"/>
    </location>
</feature>
<dbReference type="GO" id="GO:0000976">
    <property type="term" value="F:transcription cis-regulatory region binding"/>
    <property type="evidence" value="ECO:0007669"/>
    <property type="project" value="UniProtKB-ARBA"/>
</dbReference>
<dbReference type="GO" id="GO:0005634">
    <property type="term" value="C:nucleus"/>
    <property type="evidence" value="ECO:0007669"/>
    <property type="project" value="UniProtKB-SubCell"/>
</dbReference>
<reference evidence="10" key="1">
    <citation type="journal article" date="2003" name="J. Biol. Chem.">
        <title>Expression of the telomeric repeat binding factor gene NgTRF1 is closely coordinated with the cell division program in tobacco BY-2 suspension culture cells.</title>
        <authorList>
            <person name="Yang S.W."/>
            <person name="Kim D.H."/>
            <person name="Lee J.J."/>
            <person name="Chun Y.J."/>
            <person name="Lee J.H."/>
            <person name="Kim Y.J."/>
            <person name="Chung I.K."/>
            <person name="Kim W.T."/>
        </authorList>
    </citation>
    <scope>NUCLEOTIDE SEQUENCE</scope>
</reference>
<evidence type="ECO:0000256" key="3">
    <source>
        <dbReference type="ARBA" id="ARBA00023125"/>
    </source>
</evidence>
<proteinExistence type="evidence at protein level"/>
<evidence type="ECO:0000256" key="6">
    <source>
        <dbReference type="SAM" id="MobiDB-lite"/>
    </source>
</evidence>
<dbReference type="PDB" id="2JUH">
    <property type="method" value="NMR"/>
    <property type="chains" value="A=561-681"/>
</dbReference>
<comment type="subcellular location">
    <subcellularLocation>
        <location evidence="1">Nucleus</location>
    </subcellularLocation>
</comment>
<dbReference type="SMR" id="Q84ZU4"/>
<dbReference type="PDB" id="2QHB">
    <property type="method" value="X-ray"/>
    <property type="resolution" value="2.40 A"/>
    <property type="chains" value="A/B=574-659"/>
</dbReference>
<reference evidence="11" key="3">
    <citation type="submission" date="2007-08" db="PDB data bank">
        <title>Solution structure of DNA binding domain of ngTRF1.</title>
        <authorList>
            <person name="Lee N."/>
            <person name="Ko S."/>
        </authorList>
    </citation>
    <scope>STRUCTURE BY NMR OF 561-681</scope>
</reference>
<feature type="region of interest" description="Disordered" evidence="6">
    <location>
        <begin position="343"/>
        <end position="377"/>
    </location>
</feature>
<evidence type="ECO:0000313" key="10">
    <source>
        <dbReference type="EMBL" id="AAN39330.1"/>
    </source>
</evidence>
<dbReference type="GO" id="GO:0010597">
    <property type="term" value="P:green leaf volatile biosynthetic process"/>
    <property type="evidence" value="ECO:0007669"/>
    <property type="project" value="UniProtKB-ARBA"/>
</dbReference>
<dbReference type="PANTHER" id="PTHR21717">
    <property type="entry name" value="TELOMERIC REPEAT BINDING PROTEIN"/>
    <property type="match status" value="1"/>
</dbReference>
<dbReference type="PROSITE" id="PS51294">
    <property type="entry name" value="HTH_MYB"/>
    <property type="match status" value="1"/>
</dbReference>
<keyword evidence="11 12" id="KW-0002">3D-structure</keyword>
<dbReference type="InterPro" id="IPR000626">
    <property type="entry name" value="Ubiquitin-like_dom"/>
</dbReference>
<evidence type="ECO:0007829" key="11">
    <source>
        <dbReference type="PDB" id="2JUH"/>
    </source>
</evidence>
<evidence type="ECO:0000256" key="5">
    <source>
        <dbReference type="ARBA" id="ARBA00023242"/>
    </source>
</evidence>
<feature type="domain" description="Myb-like" evidence="8">
    <location>
        <begin position="572"/>
        <end position="627"/>
    </location>
</feature>
<dbReference type="PDBsum" id="2QHB"/>
<dbReference type="GO" id="GO:0042162">
    <property type="term" value="F:telomeric DNA binding"/>
    <property type="evidence" value="ECO:0007669"/>
    <property type="project" value="UniProtKB-ARBA"/>
</dbReference>
<keyword evidence="4" id="KW-0804">Transcription</keyword>
<dbReference type="InterPro" id="IPR031105">
    <property type="entry name" value="TRP_plant"/>
</dbReference>
<dbReference type="PANTHER" id="PTHR21717:SF78">
    <property type="entry name" value="TELOMERE REPEAT-BINDING PROTEIN 4-LIKE"/>
    <property type="match status" value="1"/>
</dbReference>
<dbReference type="InterPro" id="IPR017930">
    <property type="entry name" value="Myb_dom"/>
</dbReference>
<dbReference type="EvolutionaryTrace" id="Q84ZU4"/>
<dbReference type="InterPro" id="IPR029071">
    <property type="entry name" value="Ubiquitin-like_domsf"/>
</dbReference>
<dbReference type="Pfam" id="PF23603">
    <property type="entry name" value="Ubiquitin_TPR1"/>
    <property type="match status" value="1"/>
</dbReference>
<keyword evidence="5" id="KW-0539">Nucleus</keyword>
<dbReference type="PROSITE" id="PS50090">
    <property type="entry name" value="MYB_LIKE"/>
    <property type="match status" value="1"/>
</dbReference>
<dbReference type="SUPFAM" id="SSF54236">
    <property type="entry name" value="Ubiquitin-like"/>
    <property type="match status" value="1"/>
</dbReference>
<evidence type="ECO:0007829" key="12">
    <source>
        <dbReference type="PDB" id="2QHB"/>
    </source>
</evidence>
<name>Q84ZU4_NICGU</name>
<dbReference type="FunFam" id="1.10.246.220:FF:000001">
    <property type="entry name" value="Telomere repeat-binding protein 1"/>
    <property type="match status" value="1"/>
</dbReference>
<sequence length="681" mass="75922">MVSKKKLDFGFNGFQVPFIPKAPRSVRRRGTCKKFDDDQICAFELLAAVAGKLLQESESSTSSNAAEGKYELSDCRDGIKCEQVEEDKAVKSECLDQGSCVESAYVPEPAVREQNLKRDLDKPYYAENSSILEQHTSTVIGSDSDMTLENCKEVNVADGNFPAKVEDFDSKISGTQKHLDDDSKQIDDLTVTNACRVKGPIEKHVNNNALFNSESSVQLSLYRDLVPRASFVKQRNSVKLGVRDDDDNSFGCYRYSTKLRTFRTTSRIGYRRIRKMLTSRRWKVAPKLKEYERSYTNGGVESFYVSGKSGRARKRCQPEVPSKRRKLSDHGFAFAYYQEASSESISNSPEKGIKRDTNTSHAIPPRGTADSVTVKNHHKKDPNVKFSIKSFKVPELYIEVPETATVGSLKRTVMEAVTAILESGLRVGMVLQGKKVRDDSRTLEQAGISQNGNLDNLGFTLEPRFTQVSPSLSPNDRPASSAYVADQELTRLPPSPSSELGITNASSDPPATTLDKHHENNFSAELFPTNSVDPSTDIAIPDSRALVIVPPVNPEALAMVPVNQKSKRSELSQRRIRRPFSVAEVEALVEAVEHLGTGRWRDVKMRAFDNADHRTYVDLKDKWKTLVHTASIAPQQRRGEPVPQDLLDRVLAAHAYWSQQQGKQHVEPLKILDAKAQKVGA</sequence>
<feature type="domain" description="Ubiquitin-like" evidence="7">
    <location>
        <begin position="384"/>
        <end position="454"/>
    </location>
</feature>
<dbReference type="PDBsum" id="2JUH"/>
<feature type="domain" description="HTH myb-type" evidence="9">
    <location>
        <begin position="572"/>
        <end position="631"/>
    </location>
</feature>
<dbReference type="InterPro" id="IPR001005">
    <property type="entry name" value="SANT/Myb"/>
</dbReference>
<keyword evidence="3" id="KW-0238">DNA-binding</keyword>
<reference evidence="12" key="2">
    <citation type="submission" date="2007-07" db="PDB data bank">
        <title>Complex structure of plant telomere bindig protein, NgTRF and telomere DNA.</title>
        <authorList>
            <person name="Cho H.-S."/>
            <person name="Byun J.-S."/>
            <person name="Jun S.-H."/>
            <person name="Han W."/>
            <person name="Lee W."/>
        </authorList>
    </citation>
    <scope>X-RAY CRYSTALLOGRAPHY (2.40 ANGSTROMS) OF 574-659</scope>
</reference>
<accession>Q84ZU4</accession>
<dbReference type="InterPro" id="IPR057625">
    <property type="entry name" value="TPR1-6-like_ubiquitin"/>
</dbReference>
<evidence type="ECO:0000259" key="7">
    <source>
        <dbReference type="PROSITE" id="PS50053"/>
    </source>
</evidence>